<reference evidence="2 3" key="1">
    <citation type="submission" date="2019-06" db="EMBL/GenBank/DDBJ databases">
        <title>Sequencing the genomes of 1000 actinobacteria strains.</title>
        <authorList>
            <person name="Klenk H.-P."/>
        </authorList>
    </citation>
    <scope>NUCLEOTIDE SEQUENCE [LARGE SCALE GENOMIC DNA]</scope>
    <source>
        <strain evidence="2 3">DSM 45511</strain>
    </source>
</reference>
<gene>
    <name evidence="2" type="ORF">FB388_1502</name>
</gene>
<dbReference type="AlphaFoldDB" id="A0A543GDI4"/>
<evidence type="ECO:0000313" key="3">
    <source>
        <dbReference type="Proteomes" id="UP000319818"/>
    </source>
</evidence>
<evidence type="ECO:0000313" key="2">
    <source>
        <dbReference type="EMBL" id="TQM44140.1"/>
    </source>
</evidence>
<sequence length="86" mass="9205">MTSGHDDVPQVQSCSHPESTSCHDGAITIRGDHAHCCTFVELTLRMGTDPATLAGACHRRDCRIDDLFGCPASSLGWVPEPRGPSE</sequence>
<feature type="region of interest" description="Disordered" evidence="1">
    <location>
        <begin position="1"/>
        <end position="22"/>
    </location>
</feature>
<organism evidence="2 3">
    <name type="scientific">Pseudonocardia cypriaca</name>
    <dbReference type="NCBI Taxonomy" id="882449"/>
    <lineage>
        <taxon>Bacteria</taxon>
        <taxon>Bacillati</taxon>
        <taxon>Actinomycetota</taxon>
        <taxon>Actinomycetes</taxon>
        <taxon>Pseudonocardiales</taxon>
        <taxon>Pseudonocardiaceae</taxon>
        <taxon>Pseudonocardia</taxon>
    </lineage>
</organism>
<evidence type="ECO:0000256" key="1">
    <source>
        <dbReference type="SAM" id="MobiDB-lite"/>
    </source>
</evidence>
<protein>
    <recommendedName>
        <fullName evidence="4">DUF1540 domain-containing protein</fullName>
    </recommendedName>
</protein>
<dbReference type="Proteomes" id="UP000319818">
    <property type="component" value="Unassembled WGS sequence"/>
</dbReference>
<dbReference type="RefSeq" id="WP_170225513.1">
    <property type="nucleotide sequence ID" value="NZ_VFPH01000001.1"/>
</dbReference>
<name>A0A543GDI4_9PSEU</name>
<proteinExistence type="predicted"/>
<dbReference type="EMBL" id="VFPH01000001">
    <property type="protein sequence ID" value="TQM44140.1"/>
    <property type="molecule type" value="Genomic_DNA"/>
</dbReference>
<keyword evidence="3" id="KW-1185">Reference proteome</keyword>
<feature type="compositionally biased region" description="Polar residues" evidence="1">
    <location>
        <begin position="10"/>
        <end position="22"/>
    </location>
</feature>
<accession>A0A543GDI4</accession>
<evidence type="ECO:0008006" key="4">
    <source>
        <dbReference type="Google" id="ProtNLM"/>
    </source>
</evidence>
<comment type="caution">
    <text evidence="2">The sequence shown here is derived from an EMBL/GenBank/DDBJ whole genome shotgun (WGS) entry which is preliminary data.</text>
</comment>